<dbReference type="EMBL" id="CP000383">
    <property type="protein sequence ID" value="ABG60466.1"/>
    <property type="molecule type" value="Genomic_DNA"/>
</dbReference>
<dbReference type="Proteomes" id="UP000001822">
    <property type="component" value="Chromosome"/>
</dbReference>
<evidence type="ECO:0000256" key="4">
    <source>
        <dbReference type="ARBA" id="ARBA00022777"/>
    </source>
</evidence>
<comment type="pathway">
    <text evidence="7">Metabolic intermediate biosynthesis; chorismate biosynthesis; chorismate from D-erythrose 4-phosphate and phosphoenolpyruvate: step 5/7.</text>
</comment>
<dbReference type="GO" id="GO:0005524">
    <property type="term" value="F:ATP binding"/>
    <property type="evidence" value="ECO:0007669"/>
    <property type="project" value="UniProtKB-UniRule"/>
</dbReference>
<feature type="binding site" evidence="7">
    <location>
        <position position="32"/>
    </location>
    <ligand>
        <name>substrate</name>
    </ligand>
</feature>
<dbReference type="GO" id="GO:0000287">
    <property type="term" value="F:magnesium ion binding"/>
    <property type="evidence" value="ECO:0007669"/>
    <property type="project" value="UniProtKB-UniRule"/>
</dbReference>
<dbReference type="GO" id="GO:0004765">
    <property type="term" value="F:shikimate kinase activity"/>
    <property type="evidence" value="ECO:0007669"/>
    <property type="project" value="UniProtKB-UniRule"/>
</dbReference>
<accession>A0A6N4SVB9</accession>
<dbReference type="PANTHER" id="PTHR21087:SF16">
    <property type="entry name" value="SHIKIMATE KINASE 1, CHLOROPLASTIC"/>
    <property type="match status" value="1"/>
</dbReference>
<dbReference type="EC" id="2.7.1.71" evidence="7"/>
<dbReference type="RefSeq" id="WP_011586576.1">
    <property type="nucleotide sequence ID" value="NC_008255.1"/>
</dbReference>
<keyword evidence="5 7" id="KW-0067">ATP-binding</keyword>
<evidence type="ECO:0000256" key="1">
    <source>
        <dbReference type="ARBA" id="ARBA00022605"/>
    </source>
</evidence>
<dbReference type="OrthoDB" id="9800332at2"/>
<comment type="subunit">
    <text evidence="7">Monomer.</text>
</comment>
<reference evidence="8 9" key="1">
    <citation type="journal article" date="2007" name="Appl. Environ. Microbiol.">
        <title>Genome sequence of the cellulolytic gliding bacterium Cytophaga hutchinsonii.</title>
        <authorList>
            <person name="Xie G."/>
            <person name="Bruce D.C."/>
            <person name="Challacombe J.F."/>
            <person name="Chertkov O."/>
            <person name="Detter J.C."/>
            <person name="Gilna P."/>
            <person name="Han C.S."/>
            <person name="Lucas S."/>
            <person name="Misra M."/>
            <person name="Myers G.L."/>
            <person name="Richardson P."/>
            <person name="Tapia R."/>
            <person name="Thayer N."/>
            <person name="Thompson L.S."/>
            <person name="Brettin T.S."/>
            <person name="Henrissat B."/>
            <person name="Wilson D.B."/>
            <person name="McBride M.J."/>
        </authorList>
    </citation>
    <scope>NUCLEOTIDE SEQUENCE [LARGE SCALE GENOMIC DNA]</scope>
    <source>
        <strain evidence="9">ATCC 33406 / DSM 1761 / CIP 103989 / NBRC 15051 / NCIMB 9469 / D465</strain>
    </source>
</reference>
<dbReference type="PRINTS" id="PR01100">
    <property type="entry name" value="SHIKIMTKNASE"/>
</dbReference>
<feature type="binding site" evidence="7">
    <location>
        <position position="140"/>
    </location>
    <ligand>
        <name>substrate</name>
    </ligand>
</feature>
<evidence type="ECO:0000313" key="9">
    <source>
        <dbReference type="Proteomes" id="UP000001822"/>
    </source>
</evidence>
<keyword evidence="3 7" id="KW-0547">Nucleotide-binding</keyword>
<keyword evidence="4 7" id="KW-0418">Kinase</keyword>
<keyword evidence="6 7" id="KW-0057">Aromatic amino acid biosynthesis</keyword>
<dbReference type="Gene3D" id="3.40.50.300">
    <property type="entry name" value="P-loop containing nucleotide triphosphate hydrolases"/>
    <property type="match status" value="1"/>
</dbReference>
<evidence type="ECO:0000313" key="8">
    <source>
        <dbReference type="EMBL" id="ABG60466.1"/>
    </source>
</evidence>
<dbReference type="PANTHER" id="PTHR21087">
    <property type="entry name" value="SHIKIMATE KINASE"/>
    <property type="match status" value="1"/>
</dbReference>
<organism evidence="8 9">
    <name type="scientific">Cytophaga hutchinsonii (strain ATCC 33406 / DSM 1761 / CIP 103989 / NBRC 15051 / NCIMB 9469 / D465)</name>
    <dbReference type="NCBI Taxonomy" id="269798"/>
    <lineage>
        <taxon>Bacteria</taxon>
        <taxon>Pseudomonadati</taxon>
        <taxon>Bacteroidota</taxon>
        <taxon>Cytophagia</taxon>
        <taxon>Cytophagales</taxon>
        <taxon>Cytophagaceae</taxon>
        <taxon>Cytophaga</taxon>
    </lineage>
</organism>
<dbReference type="GO" id="GO:0005829">
    <property type="term" value="C:cytosol"/>
    <property type="evidence" value="ECO:0007669"/>
    <property type="project" value="TreeGrafter"/>
</dbReference>
<evidence type="ECO:0000256" key="2">
    <source>
        <dbReference type="ARBA" id="ARBA00022679"/>
    </source>
</evidence>
<dbReference type="GO" id="GO:0009073">
    <property type="term" value="P:aromatic amino acid family biosynthetic process"/>
    <property type="evidence" value="ECO:0007669"/>
    <property type="project" value="UniProtKB-KW"/>
</dbReference>
<dbReference type="InterPro" id="IPR031322">
    <property type="entry name" value="Shikimate/glucono_kinase"/>
</dbReference>
<evidence type="ECO:0000256" key="6">
    <source>
        <dbReference type="ARBA" id="ARBA00023141"/>
    </source>
</evidence>
<comment type="similarity">
    <text evidence="7">Belongs to the shikimate kinase family.</text>
</comment>
<dbReference type="InterPro" id="IPR000623">
    <property type="entry name" value="Shikimate_kinase/TSH1"/>
</dbReference>
<proteinExistence type="inferred from homology"/>
<protein>
    <recommendedName>
        <fullName evidence="7">Shikimate kinase</fullName>
        <shortName evidence="7">SK</shortName>
        <ecNumber evidence="7">2.7.1.71</ecNumber>
    </recommendedName>
</protein>
<sequence length="172" mass="19590">MLIYLIGLPGSGKSTIGKTLAQKLKYTFFDMDDAICAQEKKTIEEIFADKGENYFRELEHSILHDTFELKNAIISTGGGVPCYFDNITEMKKHGLTIFINPSADELANRLVGQGGQNRPMLKGKTHKQVLDFIETKYRERAPYYEQAKLIFSTNKLNAEELLKHLKKEKLIS</sequence>
<dbReference type="UniPathway" id="UPA00053">
    <property type="reaction ID" value="UER00088"/>
</dbReference>
<evidence type="ECO:0000256" key="7">
    <source>
        <dbReference type="HAMAP-Rule" id="MF_00109"/>
    </source>
</evidence>
<dbReference type="Pfam" id="PF01202">
    <property type="entry name" value="SKI"/>
    <property type="match status" value="1"/>
</dbReference>
<comment type="cofactor">
    <cofactor evidence="7">
        <name>Mg(2+)</name>
        <dbReference type="ChEBI" id="CHEBI:18420"/>
    </cofactor>
    <text evidence="7">Binds 1 Mg(2+) ion per subunit.</text>
</comment>
<dbReference type="AlphaFoldDB" id="A0A6N4SVB9"/>
<gene>
    <name evidence="7 8" type="primary">aroK</name>
    <name evidence="8" type="ordered locus">CHU_3226</name>
</gene>
<name>A0A6N4SVB9_CYTH3</name>
<dbReference type="KEGG" id="chu:CHU_3226"/>
<keyword evidence="9" id="KW-1185">Reference proteome</keyword>
<evidence type="ECO:0000256" key="5">
    <source>
        <dbReference type="ARBA" id="ARBA00022840"/>
    </source>
</evidence>
<dbReference type="HAMAP" id="MF_00109">
    <property type="entry name" value="Shikimate_kinase"/>
    <property type="match status" value="1"/>
</dbReference>
<comment type="function">
    <text evidence="7">Catalyzes the specific phosphorylation of the 3-hydroxyl group of shikimic acid using ATP as a cosubstrate.</text>
</comment>
<dbReference type="GO" id="GO:0009423">
    <property type="term" value="P:chorismate biosynthetic process"/>
    <property type="evidence" value="ECO:0007669"/>
    <property type="project" value="UniProtKB-UniRule"/>
</dbReference>
<dbReference type="InterPro" id="IPR027417">
    <property type="entry name" value="P-loop_NTPase"/>
</dbReference>
<feature type="binding site" evidence="7">
    <location>
        <position position="14"/>
    </location>
    <ligand>
        <name>Mg(2+)</name>
        <dbReference type="ChEBI" id="CHEBI:18420"/>
    </ligand>
</feature>
<comment type="subcellular location">
    <subcellularLocation>
        <location evidence="7">Cytoplasm</location>
    </subcellularLocation>
</comment>
<comment type="catalytic activity">
    <reaction evidence="7">
        <text>shikimate + ATP = 3-phosphoshikimate + ADP + H(+)</text>
        <dbReference type="Rhea" id="RHEA:13121"/>
        <dbReference type="ChEBI" id="CHEBI:15378"/>
        <dbReference type="ChEBI" id="CHEBI:30616"/>
        <dbReference type="ChEBI" id="CHEBI:36208"/>
        <dbReference type="ChEBI" id="CHEBI:145989"/>
        <dbReference type="ChEBI" id="CHEBI:456216"/>
        <dbReference type="EC" id="2.7.1.71"/>
    </reaction>
</comment>
<evidence type="ECO:0000256" key="3">
    <source>
        <dbReference type="ARBA" id="ARBA00022741"/>
    </source>
</evidence>
<feature type="binding site" evidence="7">
    <location>
        <position position="118"/>
    </location>
    <ligand>
        <name>ATP</name>
        <dbReference type="ChEBI" id="CHEBI:30616"/>
    </ligand>
</feature>
<dbReference type="GO" id="GO:0008652">
    <property type="term" value="P:amino acid biosynthetic process"/>
    <property type="evidence" value="ECO:0007669"/>
    <property type="project" value="UniProtKB-KW"/>
</dbReference>
<dbReference type="SUPFAM" id="SSF52540">
    <property type="entry name" value="P-loop containing nucleoside triphosphate hydrolases"/>
    <property type="match status" value="1"/>
</dbReference>
<feature type="binding site" evidence="7">
    <location>
        <position position="56"/>
    </location>
    <ligand>
        <name>substrate</name>
    </ligand>
</feature>
<keyword evidence="7" id="KW-0460">Magnesium</keyword>
<keyword evidence="7" id="KW-0963">Cytoplasm</keyword>
<feature type="binding site" evidence="7">
    <location>
        <position position="78"/>
    </location>
    <ligand>
        <name>substrate</name>
    </ligand>
</feature>
<comment type="caution">
    <text evidence="7">Lacks conserved residue(s) required for the propagation of feature annotation.</text>
</comment>
<keyword evidence="7" id="KW-0479">Metal-binding</keyword>
<feature type="binding site" evidence="7">
    <location>
        <begin position="10"/>
        <end position="15"/>
    </location>
    <ligand>
        <name>ATP</name>
        <dbReference type="ChEBI" id="CHEBI:30616"/>
    </ligand>
</feature>
<keyword evidence="2 7" id="KW-0808">Transferase</keyword>
<keyword evidence="1 7" id="KW-0028">Amino-acid biosynthesis</keyword>
<dbReference type="CDD" id="cd00464">
    <property type="entry name" value="SK"/>
    <property type="match status" value="1"/>
</dbReference>